<name>A0A9X4BGP9_9GAMM</name>
<proteinExistence type="predicted"/>
<protein>
    <submittedName>
        <fullName evidence="1">Uncharacterized protein</fullName>
    </submittedName>
</protein>
<evidence type="ECO:0000313" key="1">
    <source>
        <dbReference type="EMBL" id="MDC8011831.1"/>
    </source>
</evidence>
<reference evidence="1" key="1">
    <citation type="submission" date="2023-02" db="EMBL/GenBank/DDBJ databases">
        <title>Tahibacter soli sp. nov. isolated from soil.</title>
        <authorList>
            <person name="Baek J.H."/>
            <person name="Lee J.K."/>
            <person name="Choi D.G."/>
            <person name="Jeon C.O."/>
        </authorList>
    </citation>
    <scope>NUCLEOTIDE SEQUENCE</scope>
    <source>
        <strain evidence="1">BL</strain>
    </source>
</reference>
<organism evidence="1 2">
    <name type="scientific">Tahibacter soli</name>
    <dbReference type="NCBI Taxonomy" id="2983605"/>
    <lineage>
        <taxon>Bacteria</taxon>
        <taxon>Pseudomonadati</taxon>
        <taxon>Pseudomonadota</taxon>
        <taxon>Gammaproteobacteria</taxon>
        <taxon>Lysobacterales</taxon>
        <taxon>Rhodanobacteraceae</taxon>
        <taxon>Tahibacter</taxon>
    </lineage>
</organism>
<keyword evidence="2" id="KW-1185">Reference proteome</keyword>
<sequence length="148" mass="16741">MKAHWDFFKESDTSFGMFYPRHYIVAGFDNLDHAEATEAALVEHGIAPDEVRAASGSFVVNRLESVDDAGLFERFKMHLAKSIGTEAGYIDDDLKLARRGGAFLFAHAPTDDDCQRIMAVIKRHHPIFARRYLPLAIERLIYPAQTMI</sequence>
<dbReference type="Proteomes" id="UP001139971">
    <property type="component" value="Unassembled WGS sequence"/>
</dbReference>
<evidence type="ECO:0000313" key="2">
    <source>
        <dbReference type="Proteomes" id="UP001139971"/>
    </source>
</evidence>
<dbReference type="AlphaFoldDB" id="A0A9X4BGP9"/>
<dbReference type="RefSeq" id="WP_263543101.1">
    <property type="nucleotide sequence ID" value="NZ_JAOVZO020000003.1"/>
</dbReference>
<comment type="caution">
    <text evidence="1">The sequence shown here is derived from an EMBL/GenBank/DDBJ whole genome shotgun (WGS) entry which is preliminary data.</text>
</comment>
<accession>A0A9X4BGP9</accession>
<dbReference type="EMBL" id="JAOVZO020000003">
    <property type="protein sequence ID" value="MDC8011831.1"/>
    <property type="molecule type" value="Genomic_DNA"/>
</dbReference>
<gene>
    <name evidence="1" type="ORF">OD750_004645</name>
</gene>